<dbReference type="OrthoDB" id="3784821at2759"/>
<feature type="region of interest" description="Disordered" evidence="1">
    <location>
        <begin position="26"/>
        <end position="65"/>
    </location>
</feature>
<keyword evidence="4" id="KW-1185">Reference proteome</keyword>
<reference evidence="3 4" key="1">
    <citation type="submission" date="2016-07" db="EMBL/GenBank/DDBJ databases">
        <title>Multiple horizontal gene transfer events from other fungi enriched the ability of initially mycotrophic Trichoderma (Ascomycota) to feed on dead plant biomass.</title>
        <authorList>
            <consortium name="DOE Joint Genome Institute"/>
            <person name="Aerts A."/>
            <person name="Atanasova L."/>
            <person name="Chenthamara K."/>
            <person name="Zhang J."/>
            <person name="Grujic M."/>
            <person name="Henrissat B."/>
            <person name="Kuo A."/>
            <person name="Salamov A."/>
            <person name="Lipzen A."/>
            <person name="Labutti K."/>
            <person name="Barry K."/>
            <person name="Miao Y."/>
            <person name="Rahimi M.J."/>
            <person name="Shen Q."/>
            <person name="Grigoriev I.V."/>
            <person name="Kubicek C.P."/>
            <person name="Druzhinina I.S."/>
        </authorList>
    </citation>
    <scope>NUCLEOTIDE SEQUENCE [LARGE SCALE GENOMIC DNA]</scope>
    <source>
        <strain evidence="3 4">ATCC 18648</strain>
    </source>
</reference>
<sequence>MFRPRIRNRLLQRYESQLSRQIMTRRGFSTNRSLHKGQGKEADGEALRTAERRAEEARAAEERREYKRRYDGAARRWVSTIIALPILLVTSYYLFDRLVLGKKPKSLEKYRGEKAD</sequence>
<evidence type="ECO:0000313" key="3">
    <source>
        <dbReference type="EMBL" id="PTB73903.1"/>
    </source>
</evidence>
<proteinExistence type="predicted"/>
<evidence type="ECO:0000313" key="4">
    <source>
        <dbReference type="Proteomes" id="UP000240760"/>
    </source>
</evidence>
<accession>A0A2T4BX27</accession>
<keyword evidence="2" id="KW-0472">Membrane</keyword>
<dbReference type="EMBL" id="KZ679137">
    <property type="protein sequence ID" value="PTB73903.1"/>
    <property type="molecule type" value="Genomic_DNA"/>
</dbReference>
<keyword evidence="2" id="KW-0812">Transmembrane</keyword>
<evidence type="ECO:0000256" key="1">
    <source>
        <dbReference type="SAM" id="MobiDB-lite"/>
    </source>
</evidence>
<evidence type="ECO:0000256" key="2">
    <source>
        <dbReference type="SAM" id="Phobius"/>
    </source>
</evidence>
<dbReference type="STRING" id="983965.A0A2T4BX27"/>
<dbReference type="AlphaFoldDB" id="A0A2T4BX27"/>
<protein>
    <submittedName>
        <fullName evidence="3">Uncharacterized protein</fullName>
    </submittedName>
</protein>
<name>A0A2T4BX27_TRILO</name>
<feature type="transmembrane region" description="Helical" evidence="2">
    <location>
        <begin position="77"/>
        <end position="95"/>
    </location>
</feature>
<organism evidence="3 4">
    <name type="scientific">Trichoderma longibrachiatum ATCC 18648</name>
    <dbReference type="NCBI Taxonomy" id="983965"/>
    <lineage>
        <taxon>Eukaryota</taxon>
        <taxon>Fungi</taxon>
        <taxon>Dikarya</taxon>
        <taxon>Ascomycota</taxon>
        <taxon>Pezizomycotina</taxon>
        <taxon>Sordariomycetes</taxon>
        <taxon>Hypocreomycetidae</taxon>
        <taxon>Hypocreales</taxon>
        <taxon>Hypocreaceae</taxon>
        <taxon>Trichoderma</taxon>
    </lineage>
</organism>
<keyword evidence="2" id="KW-1133">Transmembrane helix</keyword>
<dbReference type="Proteomes" id="UP000240760">
    <property type="component" value="Unassembled WGS sequence"/>
</dbReference>
<feature type="compositionally biased region" description="Basic and acidic residues" evidence="1">
    <location>
        <begin position="38"/>
        <end position="65"/>
    </location>
</feature>
<gene>
    <name evidence="3" type="ORF">M440DRAFT_1055037</name>
</gene>